<keyword evidence="6 8" id="KW-0472">Membrane</keyword>
<keyword evidence="4 8" id="KW-0812">Transmembrane</keyword>
<evidence type="ECO:0000259" key="9">
    <source>
        <dbReference type="PROSITE" id="PS50850"/>
    </source>
</evidence>
<dbReference type="PANTHER" id="PTHR48022:SF31">
    <property type="entry name" value="HEXOSE TRANSPORTER"/>
    <property type="match status" value="1"/>
</dbReference>
<dbReference type="InterPro" id="IPR003663">
    <property type="entry name" value="Sugar/inositol_transpt"/>
</dbReference>
<name>A0ABR3XV96_9PEZI</name>
<dbReference type="InterPro" id="IPR005828">
    <property type="entry name" value="MFS_sugar_transport-like"/>
</dbReference>
<evidence type="ECO:0000256" key="8">
    <source>
        <dbReference type="SAM" id="Phobius"/>
    </source>
</evidence>
<feature type="transmembrane region" description="Helical" evidence="8">
    <location>
        <begin position="173"/>
        <end position="192"/>
    </location>
</feature>
<keyword evidence="11" id="KW-1185">Reference proteome</keyword>
<evidence type="ECO:0000256" key="4">
    <source>
        <dbReference type="ARBA" id="ARBA00022692"/>
    </source>
</evidence>
<dbReference type="SUPFAM" id="SSF103473">
    <property type="entry name" value="MFS general substrate transporter"/>
    <property type="match status" value="1"/>
</dbReference>
<evidence type="ECO:0000256" key="6">
    <source>
        <dbReference type="ARBA" id="ARBA00023136"/>
    </source>
</evidence>
<sequence>MRLFAKKPLTEETIHAQEEAPQFEKVNWIKEPGLRKLYFYAFVLCVASATTGYDGSFFNSVQNFDSWKSFFDDPQGSQLGLLGALYQIGSMGSIAIVPFLTDNWGRKPPIAIGCVIMIIGAALQGSCQNLATFMGGRVMLGFGNSLTQLSSPMLLTELCHPQHRGRLTSVYNCLWNVGALIVAWLSFGTNYLHNEWSWRIPALVQALPSVIQLAFIYWVPESPRFLMAKDKHEQALAILAKYHANGNKNHPTVQFEYREIKETIRLEMEHKKNSSYLDFFRTRGNRYRLAVLLSLGVFSQWSGNAIISNYVSRLYDSAGVTDSNQKLGLSGGQTALSLIVSVTMAMLVDKVGRRPMFLAATGGMFVTFVFWTLTAGLFEEQHLKGANKAMIFFVWLFGVMYSLAWSGLLVGYAIEILPYKLRAKGLMIMNVSIQAALTLNIYANPVAFDYFGNHDWKLYLIYTCWIFLELVFVYFMYVETRGPTLEELAKIIDGDEAAVARVDIHQVEKEIEIVQHEDSVEKKL</sequence>
<comment type="subcellular location">
    <subcellularLocation>
        <location evidence="1">Membrane</location>
        <topology evidence="1">Multi-pass membrane protein</topology>
    </subcellularLocation>
</comment>
<feature type="transmembrane region" description="Helical" evidence="8">
    <location>
        <begin position="289"/>
        <end position="307"/>
    </location>
</feature>
<protein>
    <recommendedName>
        <fullName evidence="9">Major facilitator superfamily (MFS) profile domain-containing protein</fullName>
    </recommendedName>
</protein>
<reference evidence="10 11" key="1">
    <citation type="journal article" date="2024" name="Commun. Biol.">
        <title>Comparative genomic analysis of thermophilic fungi reveals convergent evolutionary adaptations and gene losses.</title>
        <authorList>
            <person name="Steindorff A.S."/>
            <person name="Aguilar-Pontes M.V."/>
            <person name="Robinson A.J."/>
            <person name="Andreopoulos B."/>
            <person name="LaButti K."/>
            <person name="Kuo A."/>
            <person name="Mondo S."/>
            <person name="Riley R."/>
            <person name="Otillar R."/>
            <person name="Haridas S."/>
            <person name="Lipzen A."/>
            <person name="Grimwood J."/>
            <person name="Schmutz J."/>
            <person name="Clum A."/>
            <person name="Reid I.D."/>
            <person name="Moisan M.C."/>
            <person name="Butler G."/>
            <person name="Nguyen T.T.M."/>
            <person name="Dewar K."/>
            <person name="Conant G."/>
            <person name="Drula E."/>
            <person name="Henrissat B."/>
            <person name="Hansel C."/>
            <person name="Singer S."/>
            <person name="Hutchinson M.I."/>
            <person name="de Vries R.P."/>
            <person name="Natvig D.O."/>
            <person name="Powell A.J."/>
            <person name="Tsang A."/>
            <person name="Grigoriev I.V."/>
        </authorList>
    </citation>
    <scope>NUCLEOTIDE SEQUENCE [LARGE SCALE GENOMIC DNA]</scope>
    <source>
        <strain evidence="10 11">ATCC 24622</strain>
    </source>
</reference>
<dbReference type="InterPro" id="IPR050360">
    <property type="entry name" value="MFS_Sugar_Transporters"/>
</dbReference>
<feature type="transmembrane region" description="Helical" evidence="8">
    <location>
        <begin position="390"/>
        <end position="414"/>
    </location>
</feature>
<evidence type="ECO:0000313" key="10">
    <source>
        <dbReference type="EMBL" id="KAL1879918.1"/>
    </source>
</evidence>
<evidence type="ECO:0000256" key="3">
    <source>
        <dbReference type="ARBA" id="ARBA00022448"/>
    </source>
</evidence>
<feature type="domain" description="Major facilitator superfamily (MFS) profile" evidence="9">
    <location>
        <begin position="40"/>
        <end position="481"/>
    </location>
</feature>
<evidence type="ECO:0000313" key="11">
    <source>
        <dbReference type="Proteomes" id="UP001586593"/>
    </source>
</evidence>
<dbReference type="InterPro" id="IPR020846">
    <property type="entry name" value="MFS_dom"/>
</dbReference>
<comment type="caution">
    <text evidence="10">The sequence shown here is derived from an EMBL/GenBank/DDBJ whole genome shotgun (WGS) entry which is preliminary data.</text>
</comment>
<keyword evidence="5 8" id="KW-1133">Transmembrane helix</keyword>
<evidence type="ECO:0000256" key="5">
    <source>
        <dbReference type="ARBA" id="ARBA00022989"/>
    </source>
</evidence>
<dbReference type="Pfam" id="PF00083">
    <property type="entry name" value="Sugar_tr"/>
    <property type="match status" value="1"/>
</dbReference>
<feature type="transmembrane region" description="Helical" evidence="8">
    <location>
        <begin position="37"/>
        <end position="58"/>
    </location>
</feature>
<dbReference type="PROSITE" id="PS50850">
    <property type="entry name" value="MFS"/>
    <property type="match status" value="1"/>
</dbReference>
<comment type="similarity">
    <text evidence="2 7">Belongs to the major facilitator superfamily. Sugar transporter (TC 2.A.1.1) family.</text>
</comment>
<dbReference type="EMBL" id="JAZHXJ010000038">
    <property type="protein sequence ID" value="KAL1879918.1"/>
    <property type="molecule type" value="Genomic_DNA"/>
</dbReference>
<accession>A0ABR3XV96</accession>
<gene>
    <name evidence="10" type="ORF">VTK73DRAFT_6614</name>
</gene>
<dbReference type="Gene3D" id="1.20.1250.20">
    <property type="entry name" value="MFS general substrate transporter like domains"/>
    <property type="match status" value="1"/>
</dbReference>
<feature type="transmembrane region" description="Helical" evidence="8">
    <location>
        <begin position="426"/>
        <end position="447"/>
    </location>
</feature>
<feature type="transmembrane region" description="Helical" evidence="8">
    <location>
        <begin position="355"/>
        <end position="378"/>
    </location>
</feature>
<dbReference type="PROSITE" id="PS00216">
    <property type="entry name" value="SUGAR_TRANSPORT_1"/>
    <property type="match status" value="1"/>
</dbReference>
<dbReference type="InterPro" id="IPR036259">
    <property type="entry name" value="MFS_trans_sf"/>
</dbReference>
<feature type="transmembrane region" description="Helical" evidence="8">
    <location>
        <begin position="327"/>
        <end position="348"/>
    </location>
</feature>
<keyword evidence="3 7" id="KW-0813">Transport</keyword>
<evidence type="ECO:0000256" key="7">
    <source>
        <dbReference type="RuleBase" id="RU003346"/>
    </source>
</evidence>
<evidence type="ECO:0000256" key="1">
    <source>
        <dbReference type="ARBA" id="ARBA00004141"/>
    </source>
</evidence>
<feature type="transmembrane region" description="Helical" evidence="8">
    <location>
        <begin position="459"/>
        <end position="478"/>
    </location>
</feature>
<dbReference type="InterPro" id="IPR005829">
    <property type="entry name" value="Sugar_transporter_CS"/>
</dbReference>
<dbReference type="NCBIfam" id="TIGR00879">
    <property type="entry name" value="SP"/>
    <property type="match status" value="1"/>
</dbReference>
<organism evidence="10 11">
    <name type="scientific">Phialemonium thermophilum</name>
    <dbReference type="NCBI Taxonomy" id="223376"/>
    <lineage>
        <taxon>Eukaryota</taxon>
        <taxon>Fungi</taxon>
        <taxon>Dikarya</taxon>
        <taxon>Ascomycota</taxon>
        <taxon>Pezizomycotina</taxon>
        <taxon>Sordariomycetes</taxon>
        <taxon>Sordariomycetidae</taxon>
        <taxon>Cephalothecales</taxon>
        <taxon>Cephalothecaceae</taxon>
        <taxon>Phialemonium</taxon>
    </lineage>
</organism>
<proteinExistence type="inferred from homology"/>
<feature type="transmembrane region" description="Helical" evidence="8">
    <location>
        <begin position="78"/>
        <end position="100"/>
    </location>
</feature>
<feature type="transmembrane region" description="Helical" evidence="8">
    <location>
        <begin position="198"/>
        <end position="219"/>
    </location>
</feature>
<dbReference type="PANTHER" id="PTHR48022">
    <property type="entry name" value="PLASTIDIC GLUCOSE TRANSPORTER 4"/>
    <property type="match status" value="1"/>
</dbReference>
<dbReference type="Proteomes" id="UP001586593">
    <property type="component" value="Unassembled WGS sequence"/>
</dbReference>
<evidence type="ECO:0000256" key="2">
    <source>
        <dbReference type="ARBA" id="ARBA00010992"/>
    </source>
</evidence>